<evidence type="ECO:0000313" key="3">
    <source>
        <dbReference type="EMBL" id="KAE8682973.1"/>
    </source>
</evidence>
<accession>A0A6A2YUA8</accession>
<dbReference type="Proteomes" id="UP000436088">
    <property type="component" value="Unassembled WGS sequence"/>
</dbReference>
<name>A0A6A2YUA8_HIBSY</name>
<feature type="region of interest" description="Disordered" evidence="1">
    <location>
        <begin position="1"/>
        <end position="172"/>
    </location>
</feature>
<reference evidence="3" key="1">
    <citation type="submission" date="2019-09" db="EMBL/GenBank/DDBJ databases">
        <title>Draft genome information of white flower Hibiscus syriacus.</title>
        <authorList>
            <person name="Kim Y.-M."/>
        </authorList>
    </citation>
    <scope>NUCLEOTIDE SEQUENCE [LARGE SCALE GENOMIC DNA]</scope>
    <source>
        <strain evidence="3">YM2019G1</strain>
    </source>
</reference>
<feature type="compositionally biased region" description="Basic and acidic residues" evidence="1">
    <location>
        <begin position="106"/>
        <end position="117"/>
    </location>
</feature>
<dbReference type="Pfam" id="PF13178">
    <property type="entry name" value="DUF4005"/>
    <property type="match status" value="1"/>
</dbReference>
<feature type="compositionally biased region" description="Low complexity" evidence="1">
    <location>
        <begin position="121"/>
        <end position="135"/>
    </location>
</feature>
<feature type="compositionally biased region" description="Polar residues" evidence="1">
    <location>
        <begin position="71"/>
        <end position="83"/>
    </location>
</feature>
<dbReference type="EMBL" id="VEPZ02001274">
    <property type="protein sequence ID" value="KAE8682973.1"/>
    <property type="molecule type" value="Genomic_DNA"/>
</dbReference>
<evidence type="ECO:0000256" key="1">
    <source>
        <dbReference type="SAM" id="MobiDB-lite"/>
    </source>
</evidence>
<comment type="caution">
    <text evidence="3">The sequence shown here is derived from an EMBL/GenBank/DDBJ whole genome shotgun (WGS) entry which is preliminary data.</text>
</comment>
<dbReference type="InterPro" id="IPR025064">
    <property type="entry name" value="DUF4005"/>
</dbReference>
<sequence length="172" mass="18752">MSNLEVDLKVSSEDASLDEPNVCPAVDLPPAENNGKIEHIPVTEELSSKDEQVSDESLKANQRRASLPTKIDNQANGFNNNPKIPSYMAPTESVKARLGGQGSPRITHEVVEKDGLNRRYSLPSSTNSNTSSLSSHGQTRVRVAGKVSILNDKSESSSKDANDKVVRAQWRR</sequence>
<dbReference type="AlphaFoldDB" id="A0A6A2YUA8"/>
<evidence type="ECO:0000259" key="2">
    <source>
        <dbReference type="Pfam" id="PF13178"/>
    </source>
</evidence>
<feature type="domain" description="DUF4005" evidence="2">
    <location>
        <begin position="75"/>
        <end position="139"/>
    </location>
</feature>
<keyword evidence="4" id="KW-1185">Reference proteome</keyword>
<evidence type="ECO:0000313" key="4">
    <source>
        <dbReference type="Proteomes" id="UP000436088"/>
    </source>
</evidence>
<feature type="compositionally biased region" description="Basic and acidic residues" evidence="1">
    <location>
        <begin position="35"/>
        <end position="58"/>
    </location>
</feature>
<feature type="compositionally biased region" description="Basic and acidic residues" evidence="1">
    <location>
        <begin position="1"/>
        <end position="12"/>
    </location>
</feature>
<protein>
    <recommendedName>
        <fullName evidence="2">DUF4005 domain-containing protein</fullName>
    </recommendedName>
</protein>
<feature type="compositionally biased region" description="Basic and acidic residues" evidence="1">
    <location>
        <begin position="152"/>
        <end position="166"/>
    </location>
</feature>
<gene>
    <name evidence="3" type="ORF">F3Y22_tig00111221pilonHSYRG00013</name>
</gene>
<proteinExistence type="predicted"/>
<organism evidence="3 4">
    <name type="scientific">Hibiscus syriacus</name>
    <name type="common">Rose of Sharon</name>
    <dbReference type="NCBI Taxonomy" id="106335"/>
    <lineage>
        <taxon>Eukaryota</taxon>
        <taxon>Viridiplantae</taxon>
        <taxon>Streptophyta</taxon>
        <taxon>Embryophyta</taxon>
        <taxon>Tracheophyta</taxon>
        <taxon>Spermatophyta</taxon>
        <taxon>Magnoliopsida</taxon>
        <taxon>eudicotyledons</taxon>
        <taxon>Gunneridae</taxon>
        <taxon>Pentapetalae</taxon>
        <taxon>rosids</taxon>
        <taxon>malvids</taxon>
        <taxon>Malvales</taxon>
        <taxon>Malvaceae</taxon>
        <taxon>Malvoideae</taxon>
        <taxon>Hibiscus</taxon>
    </lineage>
</organism>